<evidence type="ECO:0000256" key="3">
    <source>
        <dbReference type="PROSITE-ProRule" id="PRU00042"/>
    </source>
</evidence>
<dbReference type="Pfam" id="PF00096">
    <property type="entry name" value="zf-C2H2"/>
    <property type="match status" value="3"/>
</dbReference>
<comment type="caution">
    <text evidence="6">The sequence shown here is derived from an EMBL/GenBank/DDBJ whole genome shotgun (WGS) entry which is preliminary data.</text>
</comment>
<keyword evidence="3" id="KW-0862">Zinc</keyword>
<dbReference type="InterPro" id="IPR013087">
    <property type="entry name" value="Znf_C2H2_type"/>
</dbReference>
<evidence type="ECO:0000256" key="1">
    <source>
        <dbReference type="ARBA" id="ARBA00023015"/>
    </source>
</evidence>
<dbReference type="InterPro" id="IPR046341">
    <property type="entry name" value="SET_dom_sf"/>
</dbReference>
<dbReference type="PROSITE" id="PS50157">
    <property type="entry name" value="ZINC_FINGER_C2H2_2"/>
    <property type="match status" value="3"/>
</dbReference>
<organism evidence="6 7">
    <name type="scientific">Porites lobata</name>
    <dbReference type="NCBI Taxonomy" id="104759"/>
    <lineage>
        <taxon>Eukaryota</taxon>
        <taxon>Metazoa</taxon>
        <taxon>Cnidaria</taxon>
        <taxon>Anthozoa</taxon>
        <taxon>Hexacorallia</taxon>
        <taxon>Scleractinia</taxon>
        <taxon>Fungiina</taxon>
        <taxon>Poritidae</taxon>
        <taxon>Porites</taxon>
    </lineage>
</organism>
<evidence type="ECO:0000313" key="6">
    <source>
        <dbReference type="EMBL" id="CAH3126308.1"/>
    </source>
</evidence>
<feature type="domain" description="C2H2-type" evidence="5">
    <location>
        <begin position="604"/>
        <end position="631"/>
    </location>
</feature>
<reference evidence="6 7" key="1">
    <citation type="submission" date="2022-05" db="EMBL/GenBank/DDBJ databases">
        <authorList>
            <consortium name="Genoscope - CEA"/>
            <person name="William W."/>
        </authorList>
    </citation>
    <scope>NUCLEOTIDE SEQUENCE [LARGE SCALE GENOMIC DNA]</scope>
</reference>
<feature type="domain" description="C2H2-type" evidence="5">
    <location>
        <begin position="576"/>
        <end position="603"/>
    </location>
</feature>
<accession>A0ABN8P292</accession>
<dbReference type="PANTHER" id="PTHR16515">
    <property type="entry name" value="PR DOMAIN ZINC FINGER PROTEIN"/>
    <property type="match status" value="1"/>
</dbReference>
<sequence>MFKIIFAKNESRVWAMSFIAENNFFGPFNGDFTRLIKRIQYLERSSAPLELQEEKGYKNIDLNKLNHIEERTERKYEDPEEKDSVTEYDSLQQDDISWMQKARPALSEEEQNMEAIRSTDDNIYFRSTRDITAGEELRFWLGPSLVKECGLCTPKPRQMRKESSLVCQICQESFEYSRAFSVHTAFGCEKLGSGSFPQCEGEVKDDGLASTNGVETNHSHDQLEEKQQHGTEFEVKKSLNEDVPSTKREFSETVGNSRVLSNPRLASLISSFSRPRFRKRLTNESQSLAEYHKQEFRKKFQGNEHYLRRHLYRENMETNGAMNYRRPQTLKETFNYSDSHGDQDEIDIQEEREEYINCFRKDYKLAGTTMSSSTHEIFRRTKTVDEQKHDAQRENLLSSDSLRTYCEVSGSTENKATFITDSYPTTKTKKTQHVDEELLSSETIRKCTCNEHDNARGTPKSPTAYKGMYTVQDVAMEEDEKCNLNDPVQTHLNSFESFFIYQRLQTEDQISYRQHSHCPCYSTPTLYKPKGHVSRYYEPAFLLDSMYRYSPYPRMLPFLTHQPVKSFQTSSRNKGFTCEYCGKVYCRKYVLKIHMRTHTGFKPLRCKVCDKSFSDPSNMKKHVKLHENEDTVHKCRHCGRSFVRYRGLLNHIKSKHSELAPTETM</sequence>
<protein>
    <recommendedName>
        <fullName evidence="5">C2H2-type domain-containing protein</fullName>
    </recommendedName>
</protein>
<keyword evidence="2" id="KW-0804">Transcription</keyword>
<feature type="region of interest" description="Disordered" evidence="4">
    <location>
        <begin position="202"/>
        <end position="255"/>
    </location>
</feature>
<evidence type="ECO:0000256" key="4">
    <source>
        <dbReference type="SAM" id="MobiDB-lite"/>
    </source>
</evidence>
<dbReference type="PANTHER" id="PTHR16515:SF21">
    <property type="entry name" value="PR DOMAIN ZINC FINGER PROTEIN 13"/>
    <property type="match status" value="1"/>
</dbReference>
<keyword evidence="7" id="KW-1185">Reference proteome</keyword>
<gene>
    <name evidence="6" type="ORF">PLOB_00032315</name>
</gene>
<dbReference type="SMART" id="SM00355">
    <property type="entry name" value="ZnF_C2H2"/>
    <property type="match status" value="4"/>
</dbReference>
<dbReference type="InterPro" id="IPR001214">
    <property type="entry name" value="SET_dom"/>
</dbReference>
<proteinExistence type="predicted"/>
<dbReference type="InterPro" id="IPR036236">
    <property type="entry name" value="Znf_C2H2_sf"/>
</dbReference>
<dbReference type="Gene3D" id="2.170.270.10">
    <property type="entry name" value="SET domain"/>
    <property type="match status" value="1"/>
</dbReference>
<dbReference type="InterPro" id="IPR050331">
    <property type="entry name" value="Zinc_finger"/>
</dbReference>
<name>A0ABN8P292_9CNID</name>
<feature type="domain" description="C2H2-type" evidence="5">
    <location>
        <begin position="633"/>
        <end position="661"/>
    </location>
</feature>
<dbReference type="Pfam" id="PF21549">
    <property type="entry name" value="PRDM2_PR"/>
    <property type="match status" value="1"/>
</dbReference>
<evidence type="ECO:0000259" key="5">
    <source>
        <dbReference type="PROSITE" id="PS50157"/>
    </source>
</evidence>
<keyword evidence="3" id="KW-0863">Zinc-finger</keyword>
<evidence type="ECO:0000313" key="7">
    <source>
        <dbReference type="Proteomes" id="UP001159405"/>
    </source>
</evidence>
<dbReference type="CDD" id="cd10534">
    <property type="entry name" value="PR-SET_PRDM-like"/>
    <property type="match status" value="1"/>
</dbReference>
<keyword evidence="1" id="KW-0805">Transcription regulation</keyword>
<feature type="compositionally biased region" description="Basic and acidic residues" evidence="4">
    <location>
        <begin position="217"/>
        <end position="251"/>
    </location>
</feature>
<dbReference type="Proteomes" id="UP001159405">
    <property type="component" value="Unassembled WGS sequence"/>
</dbReference>
<dbReference type="SUPFAM" id="SSF57667">
    <property type="entry name" value="beta-beta-alpha zinc fingers"/>
    <property type="match status" value="2"/>
</dbReference>
<dbReference type="EMBL" id="CALNXK010000042">
    <property type="protein sequence ID" value="CAH3126308.1"/>
    <property type="molecule type" value="Genomic_DNA"/>
</dbReference>
<dbReference type="Gene3D" id="3.30.160.60">
    <property type="entry name" value="Classic Zinc Finger"/>
    <property type="match status" value="2"/>
</dbReference>
<dbReference type="PROSITE" id="PS00028">
    <property type="entry name" value="ZINC_FINGER_C2H2_1"/>
    <property type="match status" value="3"/>
</dbReference>
<evidence type="ECO:0000256" key="2">
    <source>
        <dbReference type="ARBA" id="ARBA00023163"/>
    </source>
</evidence>
<keyword evidence="3" id="KW-0479">Metal-binding</keyword>